<keyword evidence="2" id="KW-1185">Reference proteome</keyword>
<evidence type="ECO:0000313" key="2">
    <source>
        <dbReference type="Proteomes" id="UP001497516"/>
    </source>
</evidence>
<dbReference type="EMBL" id="OZ034822">
    <property type="protein sequence ID" value="CAL1414837.1"/>
    <property type="molecule type" value="Genomic_DNA"/>
</dbReference>
<proteinExistence type="predicted"/>
<reference evidence="1 2" key="1">
    <citation type="submission" date="2024-04" db="EMBL/GenBank/DDBJ databases">
        <authorList>
            <person name="Fracassetti M."/>
        </authorList>
    </citation>
    <scope>NUCLEOTIDE SEQUENCE [LARGE SCALE GENOMIC DNA]</scope>
</reference>
<dbReference type="AlphaFoldDB" id="A0AAV2GWR2"/>
<accession>A0AAV2GWR2</accession>
<evidence type="ECO:0000313" key="1">
    <source>
        <dbReference type="EMBL" id="CAL1414837.1"/>
    </source>
</evidence>
<sequence length="68" mass="7313">MWWNIGPASRAGLDESDFWLARSKLGVGPGRSAKAELTWFLESADKASGWFHRAARLPAPGSGGITGR</sequence>
<organism evidence="1 2">
    <name type="scientific">Linum trigynum</name>
    <dbReference type="NCBI Taxonomy" id="586398"/>
    <lineage>
        <taxon>Eukaryota</taxon>
        <taxon>Viridiplantae</taxon>
        <taxon>Streptophyta</taxon>
        <taxon>Embryophyta</taxon>
        <taxon>Tracheophyta</taxon>
        <taxon>Spermatophyta</taxon>
        <taxon>Magnoliopsida</taxon>
        <taxon>eudicotyledons</taxon>
        <taxon>Gunneridae</taxon>
        <taxon>Pentapetalae</taxon>
        <taxon>rosids</taxon>
        <taxon>fabids</taxon>
        <taxon>Malpighiales</taxon>
        <taxon>Linaceae</taxon>
        <taxon>Linum</taxon>
    </lineage>
</organism>
<name>A0AAV2GWR2_9ROSI</name>
<protein>
    <submittedName>
        <fullName evidence="1">Uncharacterized protein</fullName>
    </submittedName>
</protein>
<dbReference type="Proteomes" id="UP001497516">
    <property type="component" value="Chromosome 9"/>
</dbReference>
<gene>
    <name evidence="1" type="ORF">LTRI10_LOCUS53971</name>
</gene>